<keyword evidence="1" id="KW-1133">Transmembrane helix</keyword>
<organism evidence="2">
    <name type="scientific">Rhodopseudomonas palustris (strain BisB18)</name>
    <dbReference type="NCBI Taxonomy" id="316056"/>
    <lineage>
        <taxon>Bacteria</taxon>
        <taxon>Pseudomonadati</taxon>
        <taxon>Pseudomonadota</taxon>
        <taxon>Alphaproteobacteria</taxon>
        <taxon>Hyphomicrobiales</taxon>
        <taxon>Nitrobacteraceae</taxon>
        <taxon>Rhodopseudomonas</taxon>
    </lineage>
</organism>
<proteinExistence type="predicted"/>
<gene>
    <name evidence="2" type="ordered locus">RPC_1264</name>
</gene>
<dbReference type="STRING" id="316056.RPC_1264"/>
<dbReference type="EMBL" id="CP000301">
    <property type="protein sequence ID" value="ABD86826.1"/>
    <property type="molecule type" value="Genomic_DNA"/>
</dbReference>
<feature type="transmembrane region" description="Helical" evidence="1">
    <location>
        <begin position="6"/>
        <end position="26"/>
    </location>
</feature>
<sequence length="46" mass="5025">MEDYFGLIELAVVFVGLIVGGAVLSAQGRRLDRQRAARDKHRGDAP</sequence>
<keyword evidence="1" id="KW-0472">Membrane</keyword>
<keyword evidence="1" id="KW-0812">Transmembrane</keyword>
<dbReference type="AlphaFoldDB" id="Q219W0"/>
<protein>
    <submittedName>
        <fullName evidence="2">Uncharacterized protein</fullName>
    </submittedName>
</protein>
<evidence type="ECO:0000313" key="2">
    <source>
        <dbReference type="EMBL" id="ABD86826.1"/>
    </source>
</evidence>
<dbReference type="KEGG" id="rpc:RPC_1264"/>
<accession>Q219W0</accession>
<evidence type="ECO:0000256" key="1">
    <source>
        <dbReference type="SAM" id="Phobius"/>
    </source>
</evidence>
<dbReference type="HOGENOM" id="CLU_213694_0_0_5"/>
<name>Q219W0_RHOPB</name>
<reference evidence="2" key="1">
    <citation type="submission" date="2006-03" db="EMBL/GenBank/DDBJ databases">
        <title>Complete sequence of Rhodopseudomonas palustris BisB18.</title>
        <authorList>
            <consortium name="US DOE Joint Genome Institute"/>
            <person name="Copeland A."/>
            <person name="Lucas S."/>
            <person name="Lapidus A."/>
            <person name="Barry K."/>
            <person name="Detter J.C."/>
            <person name="Glavina del Rio T."/>
            <person name="Hammon N."/>
            <person name="Israni S."/>
            <person name="Dalin E."/>
            <person name="Tice H."/>
            <person name="Pitluck S."/>
            <person name="Chain P."/>
            <person name="Malfatti S."/>
            <person name="Shin M."/>
            <person name="Vergez L."/>
            <person name="Schmutz J."/>
            <person name="Larimer F."/>
            <person name="Land M."/>
            <person name="Hauser L."/>
            <person name="Pelletier D.A."/>
            <person name="Kyrpides N."/>
            <person name="Anderson I."/>
            <person name="Oda Y."/>
            <person name="Harwood C.S."/>
            <person name="Richardson P."/>
        </authorList>
    </citation>
    <scope>NUCLEOTIDE SEQUENCE [LARGE SCALE GENOMIC DNA]</scope>
    <source>
        <strain evidence="2">BisB18</strain>
    </source>
</reference>
<dbReference type="RefSeq" id="WP_011471731.1">
    <property type="nucleotide sequence ID" value="NC_007925.1"/>
</dbReference>